<evidence type="ECO:0000313" key="5">
    <source>
        <dbReference type="EMBL" id="OAG11768.1"/>
    </source>
</evidence>
<feature type="transmembrane region" description="Helical" evidence="2">
    <location>
        <begin position="272"/>
        <end position="291"/>
    </location>
</feature>
<evidence type="ECO:0000259" key="3">
    <source>
        <dbReference type="Pfam" id="PF13632"/>
    </source>
</evidence>
<dbReference type="InParanoid" id="A0A177CXJ8"/>
<dbReference type="PANTHER" id="PTHR35408">
    <property type="entry name" value="CHROMOSOME 15, WHOLE GENOME SHOTGUN SEQUENCE"/>
    <property type="match status" value="1"/>
</dbReference>
<feature type="transmembrane region" description="Helical" evidence="2">
    <location>
        <begin position="311"/>
        <end position="336"/>
    </location>
</feature>
<dbReference type="Pfam" id="PF13632">
    <property type="entry name" value="Glyco_trans_2_3"/>
    <property type="match status" value="1"/>
</dbReference>
<protein>
    <submittedName>
        <fullName evidence="5">Uncharacterized protein</fullName>
    </submittedName>
</protein>
<organism evidence="5 6">
    <name type="scientific">Paraphaeosphaeria sporulosa</name>
    <dbReference type="NCBI Taxonomy" id="1460663"/>
    <lineage>
        <taxon>Eukaryota</taxon>
        <taxon>Fungi</taxon>
        <taxon>Dikarya</taxon>
        <taxon>Ascomycota</taxon>
        <taxon>Pezizomycotina</taxon>
        <taxon>Dothideomycetes</taxon>
        <taxon>Pleosporomycetidae</taxon>
        <taxon>Pleosporales</taxon>
        <taxon>Massarineae</taxon>
        <taxon>Didymosphaeriaceae</taxon>
        <taxon>Paraphaeosphaeria</taxon>
    </lineage>
</organism>
<feature type="domain" description="Glycosyltransferase 2-like" evidence="3">
    <location>
        <begin position="526"/>
        <end position="786"/>
    </location>
</feature>
<feature type="transmembrane region" description="Helical" evidence="2">
    <location>
        <begin position="929"/>
        <end position="946"/>
    </location>
</feature>
<keyword evidence="6" id="KW-1185">Reference proteome</keyword>
<feature type="region of interest" description="Disordered" evidence="1">
    <location>
        <begin position="1"/>
        <end position="84"/>
    </location>
</feature>
<feature type="transmembrane region" description="Helical" evidence="2">
    <location>
        <begin position="771"/>
        <end position="791"/>
    </location>
</feature>
<keyword evidence="2" id="KW-1133">Transmembrane helix</keyword>
<dbReference type="InterPro" id="IPR057688">
    <property type="entry name" value="DUF7928"/>
</dbReference>
<dbReference type="AlphaFoldDB" id="A0A177CXJ8"/>
<dbReference type="PANTHER" id="PTHR35408:SF3">
    <property type="entry name" value="GLYCOSYLTRANSFERASE 2-LIKE DOMAIN-CONTAINING PROTEIN"/>
    <property type="match status" value="1"/>
</dbReference>
<dbReference type="InterPro" id="IPR029044">
    <property type="entry name" value="Nucleotide-diphossugar_trans"/>
</dbReference>
<dbReference type="Pfam" id="PF25550">
    <property type="entry name" value="DUF7928"/>
    <property type="match status" value="1"/>
</dbReference>
<accession>A0A177CXJ8</accession>
<feature type="domain" description="DUF7928" evidence="4">
    <location>
        <begin position="94"/>
        <end position="236"/>
    </location>
</feature>
<gene>
    <name evidence="5" type="ORF">CC84DRAFT_50090</name>
</gene>
<dbReference type="OrthoDB" id="38531at2759"/>
<dbReference type="RefSeq" id="XP_018042133.1">
    <property type="nucleotide sequence ID" value="XM_018186554.1"/>
</dbReference>
<evidence type="ECO:0000256" key="1">
    <source>
        <dbReference type="SAM" id="MobiDB-lite"/>
    </source>
</evidence>
<dbReference type="STRING" id="1460663.A0A177CXJ8"/>
<dbReference type="GeneID" id="28770040"/>
<keyword evidence="2" id="KW-0812">Transmembrane</keyword>
<evidence type="ECO:0000313" key="6">
    <source>
        <dbReference type="Proteomes" id="UP000077069"/>
    </source>
</evidence>
<reference evidence="5 6" key="1">
    <citation type="submission" date="2016-05" db="EMBL/GenBank/DDBJ databases">
        <title>Comparative analysis of secretome profiles of manganese(II)-oxidizing ascomycete fungi.</title>
        <authorList>
            <consortium name="DOE Joint Genome Institute"/>
            <person name="Zeiner C.A."/>
            <person name="Purvine S.O."/>
            <person name="Zink E.M."/>
            <person name="Wu S."/>
            <person name="Pasa-Tolic L."/>
            <person name="Chaput D.L."/>
            <person name="Haridas S."/>
            <person name="Grigoriev I.V."/>
            <person name="Santelli C.M."/>
            <person name="Hansel C.M."/>
        </authorList>
    </citation>
    <scope>NUCLEOTIDE SEQUENCE [LARGE SCALE GENOMIC DNA]</scope>
    <source>
        <strain evidence="5 6">AP3s5-JAC2a</strain>
    </source>
</reference>
<proteinExistence type="predicted"/>
<dbReference type="EMBL" id="KV441548">
    <property type="protein sequence ID" value="OAG11768.1"/>
    <property type="molecule type" value="Genomic_DNA"/>
</dbReference>
<feature type="transmembrane region" description="Helical" evidence="2">
    <location>
        <begin position="898"/>
        <end position="917"/>
    </location>
</feature>
<evidence type="ECO:0000259" key="4">
    <source>
        <dbReference type="Pfam" id="PF25550"/>
    </source>
</evidence>
<dbReference type="Proteomes" id="UP000077069">
    <property type="component" value="Unassembled WGS sequence"/>
</dbReference>
<keyword evidence="2" id="KW-0472">Membrane</keyword>
<evidence type="ECO:0000256" key="2">
    <source>
        <dbReference type="SAM" id="Phobius"/>
    </source>
</evidence>
<feature type="compositionally biased region" description="Low complexity" evidence="1">
    <location>
        <begin position="64"/>
        <end position="77"/>
    </location>
</feature>
<dbReference type="InterPro" id="IPR001173">
    <property type="entry name" value="Glyco_trans_2-like"/>
</dbReference>
<dbReference type="SUPFAM" id="SSF53448">
    <property type="entry name" value="Nucleotide-diphospho-sugar transferases"/>
    <property type="match status" value="1"/>
</dbReference>
<name>A0A177CXJ8_9PLEO</name>
<sequence>MASFFNSFRRRGRRPEPAADQAPELALDQESNGDPDDRSEPEQATDDQLSVPESGRHSSLNVPSDSSRSTDSTRPPSLLADFHNAAPGMSEDAKFGMVANFIHMKQEEKLWTTGAPGEGVFLKKNRGSYITCPETLEYDGSMTFEAIHQLNVKAAMTIKTKVIEMLLSDSEIPFVQINEGVRLQVIPDIEALPFCQKHQSAAFVLSKRMLVVWEDQPHMLVKRAADIDDALFNMVCQGPPLNDKLDRDDPKNTYFHWQGIHVESEKDERRSIVIWQPFFTASTLILVLTALGGGWRQICIEIAMDGGFKRLLFLLCVIPQLWLGLFFFQALVGNFAQIVGCVGHMKLNTKVYSGKAPFRLCATELPHITIQMPIFRENLRTVIAPTLRSLKAAISTYEMQGGSANIFVNDDGMQMMSDEEAKERQTWFDENNIGWVARPPHNPDGRIEHKPLHNRRGKFKKASNMNYGLRVSTDVEKQLTGPRYDWQRENNDWSQQQENDAYSAELAAIIDQNGTWADGNIRIGDYILVVDSDTRVPADCLLEAVSEMEKCRDVAILQFASGVMNVTTSFFERGITFFTNLVYTQIKFAVSNGDVAPFVGHNAVLRWSAVQEIAYKTTERMVLPVRDETEEQNLVLEDVVDPETGEPILDEVTERAIQQPVFETKDEEVEKYWSEETVSEDFDMALRLQNVGYIVRLAAYQGDGFKEGVSLTVYDELNRWEKYAYGCNELIFHPLSSWPTRGPLTPLFLRFLTSGIPLPSKLTIIAYIGTYYALGSAWLLTLSNYFLIGWFNGMLDHYYIDSFKVYFSIVCVFSALGNIALALMRYRNNEGSLHGNLIENLTWVPLLVIFLGGISFHISHALLWHFLNLDMSWGATAKEVSLLPFFEEVPVVLRKFKWTFLWCGAVATAMLYCAYGLDEMWRIRFFTPVYPLACVVVSHALVPVVLNPNLMRFTW</sequence>
<feature type="transmembrane region" description="Helical" evidence="2">
    <location>
        <begin position="803"/>
        <end position="823"/>
    </location>
</feature>
<feature type="transmembrane region" description="Helical" evidence="2">
    <location>
        <begin position="843"/>
        <end position="867"/>
    </location>
</feature>
<dbReference type="Gene3D" id="3.90.550.10">
    <property type="entry name" value="Spore Coat Polysaccharide Biosynthesis Protein SpsA, Chain A"/>
    <property type="match status" value="1"/>
</dbReference>